<feature type="compositionally biased region" description="Basic and acidic residues" evidence="1">
    <location>
        <begin position="169"/>
        <end position="181"/>
    </location>
</feature>
<keyword evidence="3" id="KW-1185">Reference proteome</keyword>
<proteinExistence type="predicted"/>
<sequence>MKDLKLFTIQYVGLKEGEHKFEYQIDKSFFDYFEFDDFNSVAVDVSLDFVKKSTLMQLHFKVNGSVNVNCDLTNEPYDEPIEGEIELVVKFGHEYNDENEEILILPYGEYELCVAQYIYELIILSVPNKRVHPGVEDGTLKSEILVKLEELSLGSKKEQENNDQSNTDPRWDSLKKLLTDK</sequence>
<gene>
    <name evidence="2" type="ORF">ACFO3O_12550</name>
</gene>
<evidence type="ECO:0000313" key="2">
    <source>
        <dbReference type="EMBL" id="MFC4634744.1"/>
    </source>
</evidence>
<dbReference type="RefSeq" id="WP_379979526.1">
    <property type="nucleotide sequence ID" value="NZ_JBHSFV010000007.1"/>
</dbReference>
<protein>
    <submittedName>
        <fullName evidence="2">YceD family protein</fullName>
    </submittedName>
</protein>
<dbReference type="Proteomes" id="UP001596043">
    <property type="component" value="Unassembled WGS sequence"/>
</dbReference>
<evidence type="ECO:0000313" key="3">
    <source>
        <dbReference type="Proteomes" id="UP001596043"/>
    </source>
</evidence>
<feature type="region of interest" description="Disordered" evidence="1">
    <location>
        <begin position="154"/>
        <end position="181"/>
    </location>
</feature>
<dbReference type="EMBL" id="JBHSFV010000007">
    <property type="protein sequence ID" value="MFC4634744.1"/>
    <property type="molecule type" value="Genomic_DNA"/>
</dbReference>
<dbReference type="InterPro" id="IPR003772">
    <property type="entry name" value="YceD"/>
</dbReference>
<name>A0ABV9HZT1_9FLAO</name>
<organism evidence="2 3">
    <name type="scientific">Dokdonia ponticola</name>
    <dbReference type="NCBI Taxonomy" id="2041041"/>
    <lineage>
        <taxon>Bacteria</taxon>
        <taxon>Pseudomonadati</taxon>
        <taxon>Bacteroidota</taxon>
        <taxon>Flavobacteriia</taxon>
        <taxon>Flavobacteriales</taxon>
        <taxon>Flavobacteriaceae</taxon>
        <taxon>Dokdonia</taxon>
    </lineage>
</organism>
<comment type="caution">
    <text evidence="2">The sequence shown here is derived from an EMBL/GenBank/DDBJ whole genome shotgun (WGS) entry which is preliminary data.</text>
</comment>
<dbReference type="Pfam" id="PF02620">
    <property type="entry name" value="YceD"/>
    <property type="match status" value="1"/>
</dbReference>
<accession>A0ABV9HZT1</accession>
<evidence type="ECO:0000256" key="1">
    <source>
        <dbReference type="SAM" id="MobiDB-lite"/>
    </source>
</evidence>
<reference evidence="3" key="1">
    <citation type="journal article" date="2019" name="Int. J. Syst. Evol. Microbiol.">
        <title>The Global Catalogue of Microorganisms (GCM) 10K type strain sequencing project: providing services to taxonomists for standard genome sequencing and annotation.</title>
        <authorList>
            <consortium name="The Broad Institute Genomics Platform"/>
            <consortium name="The Broad Institute Genome Sequencing Center for Infectious Disease"/>
            <person name="Wu L."/>
            <person name="Ma J."/>
        </authorList>
    </citation>
    <scope>NUCLEOTIDE SEQUENCE [LARGE SCALE GENOMIC DNA]</scope>
    <source>
        <strain evidence="3">YJ-61-S</strain>
    </source>
</reference>